<proteinExistence type="predicted"/>
<gene>
    <name evidence="1" type="ORF">BpHYR1_012130</name>
</gene>
<accession>A0A3M7Q7G9</accession>
<dbReference type="SUPFAM" id="SSF82657">
    <property type="entry name" value="BolA-like"/>
    <property type="match status" value="1"/>
</dbReference>
<evidence type="ECO:0000313" key="1">
    <source>
        <dbReference type="EMBL" id="RNA07366.1"/>
    </source>
</evidence>
<evidence type="ECO:0000313" key="2">
    <source>
        <dbReference type="Proteomes" id="UP000276133"/>
    </source>
</evidence>
<organism evidence="1 2">
    <name type="scientific">Brachionus plicatilis</name>
    <name type="common">Marine rotifer</name>
    <name type="synonym">Brachionus muelleri</name>
    <dbReference type="NCBI Taxonomy" id="10195"/>
    <lineage>
        <taxon>Eukaryota</taxon>
        <taxon>Metazoa</taxon>
        <taxon>Spiralia</taxon>
        <taxon>Gnathifera</taxon>
        <taxon>Rotifera</taxon>
        <taxon>Eurotatoria</taxon>
        <taxon>Monogononta</taxon>
        <taxon>Pseudotrocha</taxon>
        <taxon>Ploima</taxon>
        <taxon>Brachionidae</taxon>
        <taxon>Brachionus</taxon>
    </lineage>
</organism>
<dbReference type="AlphaFoldDB" id="A0A3M7Q7G9"/>
<name>A0A3M7Q7G9_BRAPC</name>
<dbReference type="Gene3D" id="3.30.300.90">
    <property type="entry name" value="BolA-like"/>
    <property type="match status" value="1"/>
</dbReference>
<sequence>MLRSFYRGLATQTSARERILDKLDAKFGTNLIAAKVNNLSWKHDEPRDSEKYLEVVVVATEFEGMLKSKLYQRNELVTKLLEEETSGCQVTYQVVGKKFIKTLLIVDVKLLTPSKWYDSNLRGLKLQEVYSDPPVCAGKLKELAEQFYSKLNSK</sequence>
<reference evidence="1 2" key="1">
    <citation type="journal article" date="2018" name="Sci. Rep.">
        <title>Genomic signatures of local adaptation to the degree of environmental predictability in rotifers.</title>
        <authorList>
            <person name="Franch-Gras L."/>
            <person name="Hahn C."/>
            <person name="Garcia-Roger E.M."/>
            <person name="Carmona M.J."/>
            <person name="Serra M."/>
            <person name="Gomez A."/>
        </authorList>
    </citation>
    <scope>NUCLEOTIDE SEQUENCE [LARGE SCALE GENOMIC DNA]</scope>
    <source>
        <strain evidence="1">HYR1</strain>
    </source>
</reference>
<dbReference type="Proteomes" id="UP000276133">
    <property type="component" value="Unassembled WGS sequence"/>
</dbReference>
<dbReference type="InterPro" id="IPR036065">
    <property type="entry name" value="BolA-like_sf"/>
</dbReference>
<comment type="caution">
    <text evidence="1">The sequence shown here is derived from an EMBL/GenBank/DDBJ whole genome shotgun (WGS) entry which is preliminary data.</text>
</comment>
<protein>
    <submittedName>
        <fullName evidence="1">Uncharacterized protein</fullName>
    </submittedName>
</protein>
<dbReference type="OrthoDB" id="10376592at2759"/>
<keyword evidence="2" id="KW-1185">Reference proteome</keyword>
<dbReference type="EMBL" id="REGN01007071">
    <property type="protein sequence ID" value="RNA07366.1"/>
    <property type="molecule type" value="Genomic_DNA"/>
</dbReference>